<name>T1JWI5_TETUR</name>
<dbReference type="EnsemblMetazoa" id="tetur02g08400.1">
    <property type="protein sequence ID" value="tetur02g08400.1"/>
    <property type="gene ID" value="tetur02g08400"/>
</dbReference>
<keyword evidence="2" id="KW-1185">Reference proteome</keyword>
<proteinExistence type="predicted"/>
<evidence type="ECO:0000313" key="2">
    <source>
        <dbReference type="Proteomes" id="UP000015104"/>
    </source>
</evidence>
<dbReference type="AlphaFoldDB" id="T1JWI5"/>
<sequence>MANFQFNLHEPDRPHDELTSSGYEIELFVDSNRANEFLCVICQLVVRRPKTHIRLPNTSNCKVIFCTDCLKNYVRHYNNSPESQEDAPCPFRCGASLIVKGGKRNIGGIPRNIHRKISSLRMLCPSGRGTVRYAGYEAHIQANPCGCSGLTTSERTKREKQIDFILKKICDNRCDEDELLWIENFAQIFIETTYPD</sequence>
<organism evidence="1 2">
    <name type="scientific">Tetranychus urticae</name>
    <name type="common">Two-spotted spider mite</name>
    <dbReference type="NCBI Taxonomy" id="32264"/>
    <lineage>
        <taxon>Eukaryota</taxon>
        <taxon>Metazoa</taxon>
        <taxon>Ecdysozoa</taxon>
        <taxon>Arthropoda</taxon>
        <taxon>Chelicerata</taxon>
        <taxon>Arachnida</taxon>
        <taxon>Acari</taxon>
        <taxon>Acariformes</taxon>
        <taxon>Trombidiformes</taxon>
        <taxon>Prostigmata</taxon>
        <taxon>Eleutherengona</taxon>
        <taxon>Raphignathae</taxon>
        <taxon>Tetranychoidea</taxon>
        <taxon>Tetranychidae</taxon>
        <taxon>Tetranychus</taxon>
    </lineage>
</organism>
<evidence type="ECO:0000313" key="1">
    <source>
        <dbReference type="EnsemblMetazoa" id="tetur02g08400.1"/>
    </source>
</evidence>
<evidence type="ECO:0008006" key="3">
    <source>
        <dbReference type="Google" id="ProtNLM"/>
    </source>
</evidence>
<reference evidence="1" key="2">
    <citation type="submission" date="2015-06" db="UniProtKB">
        <authorList>
            <consortium name="EnsemblMetazoa"/>
        </authorList>
    </citation>
    <scope>IDENTIFICATION</scope>
</reference>
<dbReference type="Gene3D" id="3.30.40.10">
    <property type="entry name" value="Zinc/RING finger domain, C3HC4 (zinc finger)"/>
    <property type="match status" value="1"/>
</dbReference>
<dbReference type="InterPro" id="IPR013083">
    <property type="entry name" value="Znf_RING/FYVE/PHD"/>
</dbReference>
<accession>T1JWI5</accession>
<protein>
    <recommendedName>
        <fullName evidence="3">RING-type domain-containing protein</fullName>
    </recommendedName>
</protein>
<dbReference type="EMBL" id="CAEY01000813">
    <property type="status" value="NOT_ANNOTATED_CDS"/>
    <property type="molecule type" value="Genomic_DNA"/>
</dbReference>
<dbReference type="SUPFAM" id="SSF57850">
    <property type="entry name" value="RING/U-box"/>
    <property type="match status" value="1"/>
</dbReference>
<dbReference type="Proteomes" id="UP000015104">
    <property type="component" value="Unassembled WGS sequence"/>
</dbReference>
<dbReference type="HOGENOM" id="CLU_1391837_0_0_1"/>
<reference evidence="2" key="1">
    <citation type="submission" date="2011-08" db="EMBL/GenBank/DDBJ databases">
        <authorList>
            <person name="Rombauts S."/>
        </authorList>
    </citation>
    <scope>NUCLEOTIDE SEQUENCE</scope>
    <source>
        <strain evidence="2">London</strain>
    </source>
</reference>